<name>A0A0G0BB13_9BACT</name>
<accession>A0A0G0BB13</accession>
<dbReference type="SUPFAM" id="SSF53254">
    <property type="entry name" value="Phosphoglycerate mutase-like"/>
    <property type="match status" value="1"/>
</dbReference>
<dbReference type="Gene3D" id="3.40.50.1240">
    <property type="entry name" value="Phosphoglycerate mutase-like"/>
    <property type="match status" value="1"/>
</dbReference>
<dbReference type="Pfam" id="PF00300">
    <property type="entry name" value="His_Phos_1"/>
    <property type="match status" value="1"/>
</dbReference>
<organism evidence="1 2">
    <name type="scientific">Candidatus Roizmanbacteria bacterium GW2011_GWC2_35_12</name>
    <dbReference type="NCBI Taxonomy" id="1618485"/>
    <lineage>
        <taxon>Bacteria</taxon>
        <taxon>Candidatus Roizmaniibacteriota</taxon>
    </lineage>
</organism>
<evidence type="ECO:0000313" key="1">
    <source>
        <dbReference type="EMBL" id="KKP66603.1"/>
    </source>
</evidence>
<evidence type="ECO:0000313" key="2">
    <source>
        <dbReference type="Proteomes" id="UP000034127"/>
    </source>
</evidence>
<dbReference type="GO" id="GO:0005737">
    <property type="term" value="C:cytoplasm"/>
    <property type="evidence" value="ECO:0007669"/>
    <property type="project" value="TreeGrafter"/>
</dbReference>
<dbReference type="Proteomes" id="UP000034127">
    <property type="component" value="Unassembled WGS sequence"/>
</dbReference>
<gene>
    <name evidence="1" type="ORF">UR63_C0030G0012</name>
</gene>
<dbReference type="EMBL" id="LBPX01000030">
    <property type="protein sequence ID" value="KKP66603.1"/>
    <property type="molecule type" value="Genomic_DNA"/>
</dbReference>
<sequence>MTDLYFVRHGEYENPDKIVPWRLPGFQLSKAGRENISKVAEYFSDKNIELIYSSPILRAKESAKIISNKIDRKIIISTEISEVYTPLQEKHITYKELFKKRTYPYLDNFHIKNYGESIEDIFKRVNDLVCEVLRKHKEKNIIFFSHGDPIMIYRYKIEGKEIGINDLLDGKEYIPKSGAIKFSFDKSKLLNIKTVNYTESSI</sequence>
<dbReference type="PANTHER" id="PTHR48100">
    <property type="entry name" value="BROAD-SPECIFICITY PHOSPHATASE YOR283W-RELATED"/>
    <property type="match status" value="1"/>
</dbReference>
<dbReference type="PANTHER" id="PTHR48100:SF1">
    <property type="entry name" value="HISTIDINE PHOSPHATASE FAMILY PROTEIN-RELATED"/>
    <property type="match status" value="1"/>
</dbReference>
<dbReference type="AlphaFoldDB" id="A0A0G0BB13"/>
<proteinExistence type="predicted"/>
<comment type="caution">
    <text evidence="1">The sequence shown here is derived from an EMBL/GenBank/DDBJ whole genome shotgun (WGS) entry which is preliminary data.</text>
</comment>
<dbReference type="CDD" id="cd07067">
    <property type="entry name" value="HP_PGM_like"/>
    <property type="match status" value="1"/>
</dbReference>
<dbReference type="InterPro" id="IPR013078">
    <property type="entry name" value="His_Pase_superF_clade-1"/>
</dbReference>
<dbReference type="InterPro" id="IPR050275">
    <property type="entry name" value="PGM_Phosphatase"/>
</dbReference>
<reference evidence="1 2" key="1">
    <citation type="journal article" date="2015" name="Nature">
        <title>rRNA introns, odd ribosomes, and small enigmatic genomes across a large radiation of phyla.</title>
        <authorList>
            <person name="Brown C.T."/>
            <person name="Hug L.A."/>
            <person name="Thomas B.C."/>
            <person name="Sharon I."/>
            <person name="Castelle C.J."/>
            <person name="Singh A."/>
            <person name="Wilkins M.J."/>
            <person name="Williams K.H."/>
            <person name="Banfield J.F."/>
        </authorList>
    </citation>
    <scope>NUCLEOTIDE SEQUENCE [LARGE SCALE GENOMIC DNA]</scope>
</reference>
<protein>
    <submittedName>
        <fullName evidence="1">Phosphoglycerate mutase</fullName>
    </submittedName>
</protein>
<dbReference type="GO" id="GO:0016791">
    <property type="term" value="F:phosphatase activity"/>
    <property type="evidence" value="ECO:0007669"/>
    <property type="project" value="TreeGrafter"/>
</dbReference>
<dbReference type="InterPro" id="IPR029033">
    <property type="entry name" value="His_PPase_superfam"/>
</dbReference>